<protein>
    <submittedName>
        <fullName evidence="1">Uncharacterized protein</fullName>
    </submittedName>
</protein>
<keyword evidence="2" id="KW-1185">Reference proteome</keyword>
<sequence>MEASDYNYMKALSDFSGFDIKSHANSPQNLINSVRSWLITTGKLRNLDTGKKIWFQFNEFNQKIFDLKFGKYFPEFPETIATEMANEEIDLMPIPELIENISLFFNQTKKASPS</sequence>
<comment type="caution">
    <text evidence="1">The sequence shown here is derived from an EMBL/GenBank/DDBJ whole genome shotgun (WGS) entry which is preliminary data.</text>
</comment>
<dbReference type="Proteomes" id="UP000664317">
    <property type="component" value="Unassembled WGS sequence"/>
</dbReference>
<accession>A0ABS3C0B0</accession>
<evidence type="ECO:0000313" key="2">
    <source>
        <dbReference type="Proteomes" id="UP000664317"/>
    </source>
</evidence>
<proteinExistence type="predicted"/>
<dbReference type="RefSeq" id="WP_206576383.1">
    <property type="nucleotide sequence ID" value="NZ_JAFKCT010000001.1"/>
</dbReference>
<name>A0ABS3C0B0_9BACT</name>
<evidence type="ECO:0000313" key="1">
    <source>
        <dbReference type="EMBL" id="MBN7809581.1"/>
    </source>
</evidence>
<reference evidence="1 2" key="1">
    <citation type="submission" date="2021-03" db="EMBL/GenBank/DDBJ databases">
        <title>novel species isolated from a fishpond in China.</title>
        <authorList>
            <person name="Lu H."/>
            <person name="Cai Z."/>
        </authorList>
    </citation>
    <scope>NUCLEOTIDE SEQUENCE [LARGE SCALE GENOMIC DNA]</scope>
    <source>
        <strain evidence="1 2">H41</strain>
    </source>
</reference>
<gene>
    <name evidence="1" type="ORF">J0A68_01350</name>
</gene>
<organism evidence="1 2">
    <name type="scientific">Algoriphagus oliviformis</name>
    <dbReference type="NCBI Taxonomy" id="2811231"/>
    <lineage>
        <taxon>Bacteria</taxon>
        <taxon>Pseudomonadati</taxon>
        <taxon>Bacteroidota</taxon>
        <taxon>Cytophagia</taxon>
        <taxon>Cytophagales</taxon>
        <taxon>Cyclobacteriaceae</taxon>
        <taxon>Algoriphagus</taxon>
    </lineage>
</organism>
<dbReference type="EMBL" id="JAFKCT010000001">
    <property type="protein sequence ID" value="MBN7809581.1"/>
    <property type="molecule type" value="Genomic_DNA"/>
</dbReference>